<comment type="caution">
    <text evidence="4">The sequence shown here is derived from an EMBL/GenBank/DDBJ whole genome shotgun (WGS) entry which is preliminary data.</text>
</comment>
<dbReference type="Pfam" id="PF00534">
    <property type="entry name" value="Glycos_transf_1"/>
    <property type="match status" value="1"/>
</dbReference>
<keyword evidence="4" id="KW-0808">Transferase</keyword>
<reference evidence="4" key="1">
    <citation type="journal article" date="2020" name="mSystems">
        <title>Genome- and Community-Level Interaction Insights into Carbon Utilization and Element Cycling Functions of Hydrothermarchaeota in Hydrothermal Sediment.</title>
        <authorList>
            <person name="Zhou Z."/>
            <person name="Liu Y."/>
            <person name="Xu W."/>
            <person name="Pan J."/>
            <person name="Luo Z.H."/>
            <person name="Li M."/>
        </authorList>
    </citation>
    <scope>NUCLEOTIDE SEQUENCE [LARGE SCALE GENOMIC DNA]</scope>
    <source>
        <strain evidence="4">SpSt-961</strain>
    </source>
</reference>
<feature type="domain" description="Glycosyltransferase subfamily 4-like N-terminal" evidence="3">
    <location>
        <begin position="32"/>
        <end position="201"/>
    </location>
</feature>
<feature type="domain" description="Glycosyl transferase family 1" evidence="2">
    <location>
        <begin position="210"/>
        <end position="376"/>
    </location>
</feature>
<evidence type="ECO:0000256" key="1">
    <source>
        <dbReference type="SAM" id="Phobius"/>
    </source>
</evidence>
<dbReference type="PANTHER" id="PTHR45947:SF3">
    <property type="entry name" value="SULFOQUINOVOSYL TRANSFERASE SQD2"/>
    <property type="match status" value="1"/>
</dbReference>
<keyword evidence="1" id="KW-0812">Transmembrane</keyword>
<evidence type="ECO:0000313" key="4">
    <source>
        <dbReference type="EMBL" id="HGE77896.1"/>
    </source>
</evidence>
<name>A0A7V3RH10_UNCW3</name>
<dbReference type="InterPro" id="IPR050194">
    <property type="entry name" value="Glycosyltransferase_grp1"/>
</dbReference>
<dbReference type="AlphaFoldDB" id="A0A7V3RH10"/>
<dbReference type="InterPro" id="IPR028098">
    <property type="entry name" value="Glyco_trans_4-like_N"/>
</dbReference>
<dbReference type="Gene3D" id="3.40.50.2000">
    <property type="entry name" value="Glycogen Phosphorylase B"/>
    <property type="match status" value="2"/>
</dbReference>
<gene>
    <name evidence="4" type="ORF">ENX68_02705</name>
</gene>
<dbReference type="SUPFAM" id="SSF53756">
    <property type="entry name" value="UDP-Glycosyltransferase/glycogen phosphorylase"/>
    <property type="match status" value="1"/>
</dbReference>
<protein>
    <submittedName>
        <fullName evidence="4">Glycosyltransferase family 1 protein</fullName>
    </submittedName>
</protein>
<dbReference type="PANTHER" id="PTHR45947">
    <property type="entry name" value="SULFOQUINOVOSYL TRANSFERASE SQD2"/>
    <property type="match status" value="1"/>
</dbReference>
<keyword evidence="1" id="KW-1133">Transmembrane helix</keyword>
<dbReference type="InterPro" id="IPR001296">
    <property type="entry name" value="Glyco_trans_1"/>
</dbReference>
<evidence type="ECO:0000259" key="3">
    <source>
        <dbReference type="Pfam" id="PF13439"/>
    </source>
</evidence>
<accession>A0A7V3RH10</accession>
<dbReference type="Pfam" id="PF13439">
    <property type="entry name" value="Glyco_transf_4"/>
    <property type="match status" value="1"/>
</dbReference>
<keyword evidence="1" id="KW-0472">Membrane</keyword>
<proteinExistence type="predicted"/>
<dbReference type="GO" id="GO:0016757">
    <property type="term" value="F:glycosyltransferase activity"/>
    <property type="evidence" value="ECO:0007669"/>
    <property type="project" value="InterPro"/>
</dbReference>
<sequence>MEYCKMEDYKMKVLFVCTAFPRYKGDVITPWMLELIKRLREKGVEVSVFTSSYKGLKNQIWQGMPVYRFRYFFKKYERLTHEETAVDRFSKGWFNVFLSFCYVLFGTFSIARLCRLKRFDIVHIHWPFPHILFGIMAKAVSRCHLFATFYGLEIRWLKKRFPFLVKPFAWLINRADVITAISNHTAGELKGIVKKDIPIIPFSITVESRNTEVDDQNFILFVGRHVERKGVHILIDAFRIIHKDIPHNLIIVGDGPERKRWEEMAINYKLTSRIKFTGWVSTEELHDYYKNCSFFVLPAIYDKHGDTEGLGVVMIEAMSYSKPVIASNVGGITDVVINGYNGILVKDNDPEILAAAIKKLAQNKELSKKLGENAKKSIDERFNWNKIVSKLIELYEADN</sequence>
<evidence type="ECO:0000259" key="2">
    <source>
        <dbReference type="Pfam" id="PF00534"/>
    </source>
</evidence>
<organism evidence="4">
    <name type="scientific">candidate division WOR-3 bacterium</name>
    <dbReference type="NCBI Taxonomy" id="2052148"/>
    <lineage>
        <taxon>Bacteria</taxon>
        <taxon>Bacteria division WOR-3</taxon>
    </lineage>
</organism>
<dbReference type="CDD" id="cd03801">
    <property type="entry name" value="GT4_PimA-like"/>
    <property type="match status" value="1"/>
</dbReference>
<feature type="transmembrane region" description="Helical" evidence="1">
    <location>
        <begin position="92"/>
        <end position="111"/>
    </location>
</feature>
<dbReference type="EMBL" id="DTOZ01000072">
    <property type="protein sequence ID" value="HGE77896.1"/>
    <property type="molecule type" value="Genomic_DNA"/>
</dbReference>